<name>A0A5A9N2U8_9TELE</name>
<dbReference type="PROSITE" id="PS51720">
    <property type="entry name" value="G_AIG1"/>
    <property type="match status" value="2"/>
</dbReference>
<feature type="domain" description="AIG1-type G" evidence="4">
    <location>
        <begin position="218"/>
        <end position="433"/>
    </location>
</feature>
<dbReference type="PANTHER" id="PTHR10903">
    <property type="entry name" value="GTPASE, IMAP FAMILY MEMBER-RELATED"/>
    <property type="match status" value="1"/>
</dbReference>
<evidence type="ECO:0000256" key="1">
    <source>
        <dbReference type="ARBA" id="ARBA00008535"/>
    </source>
</evidence>
<dbReference type="InterPro" id="IPR006703">
    <property type="entry name" value="G_AIG1"/>
</dbReference>
<accession>A0A5A9N2U8</accession>
<keyword evidence="2" id="KW-0547">Nucleotide-binding</keyword>
<comment type="caution">
    <text evidence="5">The sequence shown here is derived from an EMBL/GenBank/DDBJ whole genome shotgun (WGS) entry which is preliminary data.</text>
</comment>
<reference evidence="5 6" key="1">
    <citation type="journal article" date="2019" name="Mol. Ecol. Resour.">
        <title>Chromosome-level genome assembly of Triplophysa tibetana, a fish adapted to the harsh high-altitude environment of the Tibetan Plateau.</title>
        <authorList>
            <person name="Yang X."/>
            <person name="Liu H."/>
            <person name="Ma Z."/>
            <person name="Zou Y."/>
            <person name="Zou M."/>
            <person name="Mao Y."/>
            <person name="Li X."/>
            <person name="Wang H."/>
            <person name="Chen T."/>
            <person name="Wang W."/>
            <person name="Yang R."/>
        </authorList>
    </citation>
    <scope>NUCLEOTIDE SEQUENCE [LARGE SCALE GENOMIC DNA]</scope>
    <source>
        <strain evidence="5">TTIB1903HZAU</strain>
        <tissue evidence="5">Muscle</tissue>
    </source>
</reference>
<dbReference type="EMBL" id="SOYY01000023">
    <property type="protein sequence ID" value="KAA0704374.1"/>
    <property type="molecule type" value="Genomic_DNA"/>
</dbReference>
<dbReference type="Pfam" id="PF04548">
    <property type="entry name" value="AIG1"/>
    <property type="match status" value="7"/>
</dbReference>
<dbReference type="InterPro" id="IPR027417">
    <property type="entry name" value="P-loop_NTPase"/>
</dbReference>
<dbReference type="AlphaFoldDB" id="A0A5A9N2U8"/>
<keyword evidence="6" id="KW-1185">Reference proteome</keyword>
<dbReference type="Proteomes" id="UP000324632">
    <property type="component" value="Chromosome 23"/>
</dbReference>
<gene>
    <name evidence="5" type="ORF">E1301_Tti020164</name>
</gene>
<feature type="domain" description="AIG1-type G" evidence="4">
    <location>
        <begin position="887"/>
        <end position="1090"/>
    </location>
</feature>
<protein>
    <submittedName>
        <fullName evidence="5">GTPase IMAP family member 8</fullName>
    </submittedName>
</protein>
<dbReference type="GO" id="GO:0005525">
    <property type="term" value="F:GTP binding"/>
    <property type="evidence" value="ECO:0007669"/>
    <property type="project" value="UniProtKB-KW"/>
</dbReference>
<dbReference type="PANTHER" id="PTHR10903:SF188">
    <property type="entry name" value="GTPASE IMAP FAMILY MEMBER 2-LIKE-RELATED"/>
    <property type="match status" value="1"/>
</dbReference>
<keyword evidence="3" id="KW-0342">GTP-binding</keyword>
<evidence type="ECO:0000256" key="3">
    <source>
        <dbReference type="ARBA" id="ARBA00023134"/>
    </source>
</evidence>
<evidence type="ECO:0000256" key="2">
    <source>
        <dbReference type="ARBA" id="ARBA00022741"/>
    </source>
</evidence>
<dbReference type="SUPFAM" id="SSF52540">
    <property type="entry name" value="P-loop containing nucleoside triphosphate hydrolases"/>
    <property type="match status" value="2"/>
</dbReference>
<dbReference type="FunFam" id="3.40.50.300:FF:000366">
    <property type="entry name" value="GTPase, IMAP family member 2"/>
    <property type="match status" value="1"/>
</dbReference>
<evidence type="ECO:0000313" key="5">
    <source>
        <dbReference type="EMBL" id="KAA0704374.1"/>
    </source>
</evidence>
<dbReference type="InterPro" id="IPR045058">
    <property type="entry name" value="GIMA/IAN/Toc"/>
</dbReference>
<dbReference type="Gene3D" id="3.40.50.300">
    <property type="entry name" value="P-loop containing nucleotide triphosphate hydrolases"/>
    <property type="match status" value="7"/>
</dbReference>
<proteinExistence type="inferred from homology"/>
<evidence type="ECO:0000313" key="6">
    <source>
        <dbReference type="Proteomes" id="UP000324632"/>
    </source>
</evidence>
<evidence type="ECO:0000259" key="4">
    <source>
        <dbReference type="PROSITE" id="PS51720"/>
    </source>
</evidence>
<sequence>MKILEHMKVRFGENMVEHTIVVLVRGEEERSEDPYERADERLKKILDECGKRICVYKKNQDMKESELVKELMEIWDKMQPKSASEDHVYEEVDDVGLMKMKQTDESNGSDITVVLMGKNNDDKCLIGNIILGEKQFRSGSAALETNMGEVADQSIFIIKTPDSFYSDVKSHMINEMKPSYTGPRAFLLLLEEDEVSREEMTMINQLKRRFGDEMECPTAAMTIVMLGQTGSGRSATGNTILGERRFESYASSVPVTQVCQKEEVKLCGMKITVVDTPDFFSEDLKNQEEQLRSCKDLIQHGPVVFLLVMELGRFTDGEREVLPRLKKEFVEGAKVQQSHKPITVVLLGTNSSNKCLIGNAILRQHCFVAGPQMIKLIDNTSVRIINTPDNLSEQEATSKEELIPSYPGPRLFLLVLEDNKLSQEEMKILDYLKERFGKNILENTIVVKVRGEEESSEGSDTKVLNECGEQISVCKNEDVKESNLMEQLKEKWDKIQKQIRKPSICVEHIYEDFEALQQKESTDKGEDTKVQEPHKDISLVLLGLKNNKCMIGNAILQEDWFGAGREKPQKVKQVEDRSICVINTPDNLHWLIPAKPEELNPSYPDELNPSYTEPRLFLLVLEDNKISQEEMKILEHMKERFGENMVEHTIVVLVRGEEERSEDPYERADERLKKILDEFGKRICVYKKNQDMKESELVKELMEIWDKMQPNSASEDHVYEEVDDVGLMKMKQTDESNGEKARSAAHITVVLLGKNNDDKCLIGNIILEEKRFKSEDCETNTGKVEDQNVLLIKTSDSLHPEEHMMEEMKPSYTGPRVFLLILQGHDVSQDELEMFLHLKKSFGEHVGENTILLVDREKPSLDKSKPNFTENLLREGYEGHLTQHKSASIMTIVLLGQTGSGKSATGNTILGVQHFESHASSVPVTQVCQKMEVKVCGVKTRVIDTPDFFSEDLKNQEEQLRSCKDLIQHGPVVFLLVMELGRFTDGEREVLPRLKKEFGEDMTEKTVILFTNKEKLKGKTLNDYINETDEELQKMIQTCHSRCCAFKNNKKNSHQVKELMDVILSTQNYRNMTLKPQRKAFDKRPKCRIM</sequence>
<comment type="similarity">
    <text evidence="1">Belongs to the TRAFAC class TrmE-Era-EngA-EngB-Septin-like GTPase superfamily. AIG1/Toc34/Toc159-like paraseptin GTPase family. IAN subfamily.</text>
</comment>
<organism evidence="5 6">
    <name type="scientific">Triplophysa tibetana</name>
    <dbReference type="NCBI Taxonomy" id="1572043"/>
    <lineage>
        <taxon>Eukaryota</taxon>
        <taxon>Metazoa</taxon>
        <taxon>Chordata</taxon>
        <taxon>Craniata</taxon>
        <taxon>Vertebrata</taxon>
        <taxon>Euteleostomi</taxon>
        <taxon>Actinopterygii</taxon>
        <taxon>Neopterygii</taxon>
        <taxon>Teleostei</taxon>
        <taxon>Ostariophysi</taxon>
        <taxon>Cypriniformes</taxon>
        <taxon>Nemacheilidae</taxon>
        <taxon>Triplophysa</taxon>
    </lineage>
</organism>